<dbReference type="Proteomes" id="UP000019598">
    <property type="component" value="Unassembled WGS sequence"/>
</dbReference>
<dbReference type="AlphaFoldDB" id="R9LF13"/>
<evidence type="ECO:0000313" key="2">
    <source>
        <dbReference type="Proteomes" id="UP000019598"/>
    </source>
</evidence>
<comment type="caution">
    <text evidence="1">The sequence shown here is derived from an EMBL/GenBank/DDBJ whole genome shotgun (WGS) entry which is preliminary data.</text>
</comment>
<dbReference type="EMBL" id="ASSZ01000033">
    <property type="protein sequence ID" value="EOS54322.1"/>
    <property type="molecule type" value="Genomic_DNA"/>
</dbReference>
<dbReference type="HOGENOM" id="CLU_3366193_0_0_9"/>
<proteinExistence type="predicted"/>
<name>R9LF13_9BACL</name>
<sequence>MNRKYMLYVISKGHCLHLQERVRARLQFWYAGQAI</sequence>
<organism evidence="1 2">
    <name type="scientific">Paenibacillus barengoltzii G22</name>
    <dbReference type="NCBI Taxonomy" id="1235795"/>
    <lineage>
        <taxon>Bacteria</taxon>
        <taxon>Bacillati</taxon>
        <taxon>Bacillota</taxon>
        <taxon>Bacilli</taxon>
        <taxon>Bacillales</taxon>
        <taxon>Paenibacillaceae</taxon>
        <taxon>Paenibacillus</taxon>
    </lineage>
</organism>
<protein>
    <submittedName>
        <fullName evidence="1">Uncharacterized protein</fullName>
    </submittedName>
</protein>
<accession>R9LF13</accession>
<evidence type="ECO:0000313" key="1">
    <source>
        <dbReference type="EMBL" id="EOS54322.1"/>
    </source>
</evidence>
<reference evidence="1 2" key="1">
    <citation type="submission" date="2013-04" db="EMBL/GenBank/DDBJ databases">
        <title>The Genome Sequence of Paenibacillus barengoltzii G22.</title>
        <authorList>
            <consortium name="The Broad Institute Genomics Platform"/>
            <consortium name="The Broad Institute Genome Sequencing Center for Infectious Disease"/>
            <person name="Earl A."/>
            <person name="Xavier R."/>
            <person name="Elson C."/>
            <person name="Duck W."/>
            <person name="Walker B."/>
            <person name="Young S."/>
            <person name="Zeng Q."/>
            <person name="Gargeya S."/>
            <person name="Fitzgerald M."/>
            <person name="Haas B."/>
            <person name="Abouelleil A."/>
            <person name="Allen A.W."/>
            <person name="Alvarado L."/>
            <person name="Arachchi H.M."/>
            <person name="Berlin A.M."/>
            <person name="Chapman S.B."/>
            <person name="Gainer-Dewar J."/>
            <person name="Goldberg J."/>
            <person name="Griggs A."/>
            <person name="Gujja S."/>
            <person name="Hansen M."/>
            <person name="Howarth C."/>
            <person name="Imamovic A."/>
            <person name="Ireland A."/>
            <person name="Larimer J."/>
            <person name="McCowan C."/>
            <person name="Murphy C."/>
            <person name="Pearson M."/>
            <person name="Poon T.W."/>
            <person name="Priest M."/>
            <person name="Roberts A."/>
            <person name="Saif S."/>
            <person name="Shea T."/>
            <person name="Sisk P."/>
            <person name="Sykes S."/>
            <person name="Wortman J."/>
            <person name="Nusbaum C."/>
            <person name="Birren B."/>
        </authorList>
    </citation>
    <scope>NUCLEOTIDE SEQUENCE [LARGE SCALE GENOMIC DNA]</scope>
    <source>
        <strain evidence="1 2">G22</strain>
    </source>
</reference>
<gene>
    <name evidence="1" type="ORF">C812_03562</name>
</gene>